<organism evidence="5 6">
    <name type="scientific">Phialocephala subalpina</name>
    <dbReference type="NCBI Taxonomy" id="576137"/>
    <lineage>
        <taxon>Eukaryota</taxon>
        <taxon>Fungi</taxon>
        <taxon>Dikarya</taxon>
        <taxon>Ascomycota</taxon>
        <taxon>Pezizomycotina</taxon>
        <taxon>Leotiomycetes</taxon>
        <taxon>Helotiales</taxon>
        <taxon>Mollisiaceae</taxon>
        <taxon>Phialocephala</taxon>
        <taxon>Phialocephala fortinii species complex</taxon>
    </lineage>
</organism>
<dbReference type="GO" id="GO:0044550">
    <property type="term" value="P:secondary metabolite biosynthetic process"/>
    <property type="evidence" value="ECO:0007669"/>
    <property type="project" value="TreeGrafter"/>
</dbReference>
<proteinExistence type="inferred from homology"/>
<dbReference type="InterPro" id="IPR005645">
    <property type="entry name" value="FSH-like_dom"/>
</dbReference>
<dbReference type="GO" id="GO:0016787">
    <property type="term" value="F:hydrolase activity"/>
    <property type="evidence" value="ECO:0007669"/>
    <property type="project" value="UniProtKB-KW"/>
</dbReference>
<evidence type="ECO:0000313" key="6">
    <source>
        <dbReference type="Proteomes" id="UP000184330"/>
    </source>
</evidence>
<dbReference type="InterPro" id="IPR050593">
    <property type="entry name" value="LovG"/>
</dbReference>
<protein>
    <recommendedName>
        <fullName evidence="4">Serine hydrolase domain-containing protein</fullName>
    </recommendedName>
</protein>
<dbReference type="InterPro" id="IPR029058">
    <property type="entry name" value="AB_hydrolase_fold"/>
</dbReference>
<dbReference type="GO" id="GO:0005737">
    <property type="term" value="C:cytoplasm"/>
    <property type="evidence" value="ECO:0007669"/>
    <property type="project" value="TreeGrafter"/>
</dbReference>
<gene>
    <name evidence="5" type="ORF">PAC_01870</name>
</gene>
<dbReference type="GO" id="GO:0005634">
    <property type="term" value="C:nucleus"/>
    <property type="evidence" value="ECO:0007669"/>
    <property type="project" value="TreeGrafter"/>
</dbReference>
<evidence type="ECO:0000256" key="2">
    <source>
        <dbReference type="ARBA" id="ARBA00022801"/>
    </source>
</evidence>
<comment type="similarity">
    <text evidence="1">Belongs to the LovG family.</text>
</comment>
<dbReference type="AlphaFoldDB" id="A0A1L7WGX1"/>
<dbReference type="Gene3D" id="3.40.50.1820">
    <property type="entry name" value="alpha/beta hydrolase"/>
    <property type="match status" value="1"/>
</dbReference>
<dbReference type="OrthoDB" id="414698at2759"/>
<sequence>MTIQRGPLSKPNAPASTGPKKPTILCLHGGGTNRTIFNIQTIRIQRALATTFDFLFIDAPFEAPPGPGVMPTFEGCGPFYRWTKPGVPDDLPEETHKLLHETLADPTRNFIGIMGFSQGAKTAAGLVLEQQLKAKNAPDSVPKGGKPGQFKFGIFLNAVYPPLVLGMTDEEKSELINLPSLHVIGTVDPFNEESHALYGEHFNQRKARKVEFELGHKLPTSEKETARIAGEINRLYRETSGRPVGASRAR</sequence>
<evidence type="ECO:0000259" key="4">
    <source>
        <dbReference type="Pfam" id="PF03959"/>
    </source>
</evidence>
<keyword evidence="2" id="KW-0378">Hydrolase</keyword>
<accession>A0A1L7WGX1</accession>
<evidence type="ECO:0000256" key="3">
    <source>
        <dbReference type="SAM" id="MobiDB-lite"/>
    </source>
</evidence>
<dbReference type="Pfam" id="PF03959">
    <property type="entry name" value="FSH1"/>
    <property type="match status" value="1"/>
</dbReference>
<dbReference type="EMBL" id="FJOG01000002">
    <property type="protein sequence ID" value="CZR51993.1"/>
    <property type="molecule type" value="Genomic_DNA"/>
</dbReference>
<dbReference type="SUPFAM" id="SSF53474">
    <property type="entry name" value="alpha/beta-Hydrolases"/>
    <property type="match status" value="1"/>
</dbReference>
<reference evidence="5 6" key="1">
    <citation type="submission" date="2016-03" db="EMBL/GenBank/DDBJ databases">
        <authorList>
            <person name="Ploux O."/>
        </authorList>
    </citation>
    <scope>NUCLEOTIDE SEQUENCE [LARGE SCALE GENOMIC DNA]</scope>
    <source>
        <strain evidence="5 6">UAMH 11012</strain>
    </source>
</reference>
<dbReference type="PANTHER" id="PTHR48070">
    <property type="entry name" value="ESTERASE OVCA2"/>
    <property type="match status" value="1"/>
</dbReference>
<dbReference type="PANTHER" id="PTHR48070:SF3">
    <property type="entry name" value="ESTERASE DBAE-RELATED"/>
    <property type="match status" value="1"/>
</dbReference>
<evidence type="ECO:0000313" key="5">
    <source>
        <dbReference type="EMBL" id="CZR51993.1"/>
    </source>
</evidence>
<evidence type="ECO:0000256" key="1">
    <source>
        <dbReference type="ARBA" id="ARBA00005863"/>
    </source>
</evidence>
<feature type="region of interest" description="Disordered" evidence="3">
    <location>
        <begin position="1"/>
        <end position="22"/>
    </location>
</feature>
<name>A0A1L7WGX1_9HELO</name>
<keyword evidence="6" id="KW-1185">Reference proteome</keyword>
<feature type="domain" description="Serine hydrolase" evidence="4">
    <location>
        <begin position="20"/>
        <end position="226"/>
    </location>
</feature>
<dbReference type="Proteomes" id="UP000184330">
    <property type="component" value="Unassembled WGS sequence"/>
</dbReference>